<dbReference type="GO" id="GO:0003676">
    <property type="term" value="F:nucleic acid binding"/>
    <property type="evidence" value="ECO:0007669"/>
    <property type="project" value="InterPro"/>
</dbReference>
<protein>
    <recommendedName>
        <fullName evidence="4">G-patch domain-containing protein</fullName>
    </recommendedName>
</protein>
<dbReference type="PANTHER" id="PTHR23149:SF9">
    <property type="entry name" value="G PATCH DOMAIN-CONTAINING PROTEIN 4"/>
    <property type="match status" value="1"/>
</dbReference>
<dbReference type="Proteomes" id="UP000636709">
    <property type="component" value="Unassembled WGS sequence"/>
</dbReference>
<dbReference type="Pfam" id="PF01585">
    <property type="entry name" value="G-patch"/>
    <property type="match status" value="1"/>
</dbReference>
<proteinExistence type="predicted"/>
<dbReference type="InterPro" id="IPR058719">
    <property type="entry name" value="WHD_LYAR"/>
</dbReference>
<feature type="region of interest" description="Disordered" evidence="3">
    <location>
        <begin position="96"/>
        <end position="127"/>
    </location>
</feature>
<comment type="subcellular location">
    <subcellularLocation>
        <location evidence="1">Nucleus</location>
    </subcellularLocation>
</comment>
<keyword evidence="2" id="KW-0539">Nucleus</keyword>
<evidence type="ECO:0000313" key="5">
    <source>
        <dbReference type="EMBL" id="KAF8780171.1"/>
    </source>
</evidence>
<comment type="caution">
    <text evidence="5">The sequence shown here is derived from an EMBL/GenBank/DDBJ whole genome shotgun (WGS) entry which is preliminary data.</text>
</comment>
<evidence type="ECO:0000256" key="2">
    <source>
        <dbReference type="ARBA" id="ARBA00023242"/>
    </source>
</evidence>
<dbReference type="AlphaFoldDB" id="A0A835FWI4"/>
<evidence type="ECO:0000259" key="4">
    <source>
        <dbReference type="PROSITE" id="PS50174"/>
    </source>
</evidence>
<dbReference type="InterPro" id="IPR000467">
    <property type="entry name" value="G_patch_dom"/>
</dbReference>
<sequence>MAAPEAPSCYVGIARQSAAFRLMKQMGWEEGEGLGKDKQGIKGHVRVKNKQDTLGVGVDNPRDKWVYDTSQFDNILKKLKVVRHIKVTFQIAAVSDSPDTTPKKDKPANEVTKVTRPQGRYKKRERGKSVTSYTAIDLQGILPRKNEDICQVDQKLEPICLDEPDPIICPDAVSQAEDVNWWGHKFGFVSGGFLGATSRKKKSSRKDPANVRQTFAEEDQENLYNLVQDKATSGKQGLGIKGLPMKIAGHRWKGNKTSFGDSDEDDSAQSDEYSEIEEDNEEQPATAVESIEIEKNTEKESHAGVRSKTKVKKLCKRILRQAPSQSMKLKDLKVAVEEHSNVVFSSFSCRREALLFLKKKLQGSRKFNVDGKKVHLVS</sequence>
<feature type="compositionally biased region" description="Basic and acidic residues" evidence="3">
    <location>
        <begin position="292"/>
        <end position="303"/>
    </location>
</feature>
<dbReference type="EMBL" id="JACEFO010000144">
    <property type="protein sequence ID" value="KAF8780171.1"/>
    <property type="molecule type" value="Genomic_DNA"/>
</dbReference>
<evidence type="ECO:0000313" key="6">
    <source>
        <dbReference type="Proteomes" id="UP000636709"/>
    </source>
</evidence>
<dbReference type="OrthoDB" id="29523at2759"/>
<reference evidence="5" key="1">
    <citation type="submission" date="2020-07" db="EMBL/GenBank/DDBJ databases">
        <title>Genome sequence and genetic diversity analysis of an under-domesticated orphan crop, white fonio (Digitaria exilis).</title>
        <authorList>
            <person name="Bennetzen J.L."/>
            <person name="Chen S."/>
            <person name="Ma X."/>
            <person name="Wang X."/>
            <person name="Yssel A.E.J."/>
            <person name="Chaluvadi S.R."/>
            <person name="Johnson M."/>
            <person name="Gangashetty P."/>
            <person name="Hamidou F."/>
            <person name="Sanogo M.D."/>
            <person name="Zwaenepoel A."/>
            <person name="Wallace J."/>
            <person name="Van De Peer Y."/>
            <person name="Van Deynze A."/>
        </authorList>
    </citation>
    <scope>NUCLEOTIDE SEQUENCE</scope>
    <source>
        <tissue evidence="5">Leaves</tissue>
    </source>
</reference>
<dbReference type="InterPro" id="IPR050656">
    <property type="entry name" value="PINX1"/>
</dbReference>
<feature type="domain" description="G-patch" evidence="4">
    <location>
        <begin position="15"/>
        <end position="61"/>
    </location>
</feature>
<gene>
    <name evidence="5" type="ORF">HU200_001834</name>
</gene>
<feature type="region of interest" description="Disordered" evidence="3">
    <location>
        <begin position="251"/>
        <end position="306"/>
    </location>
</feature>
<dbReference type="PANTHER" id="PTHR23149">
    <property type="entry name" value="G PATCH DOMAIN CONTAINING PROTEIN"/>
    <property type="match status" value="1"/>
</dbReference>
<dbReference type="SMART" id="SM00443">
    <property type="entry name" value="G_patch"/>
    <property type="match status" value="1"/>
</dbReference>
<evidence type="ECO:0000256" key="1">
    <source>
        <dbReference type="ARBA" id="ARBA00004123"/>
    </source>
</evidence>
<accession>A0A835FWI4</accession>
<feature type="compositionally biased region" description="Acidic residues" evidence="3">
    <location>
        <begin position="261"/>
        <end position="282"/>
    </location>
</feature>
<evidence type="ECO:0000256" key="3">
    <source>
        <dbReference type="SAM" id="MobiDB-lite"/>
    </source>
</evidence>
<dbReference type="Pfam" id="PF25879">
    <property type="entry name" value="WHD_LYAR"/>
    <property type="match status" value="1"/>
</dbReference>
<name>A0A835FWI4_9POAL</name>
<dbReference type="PROSITE" id="PS50174">
    <property type="entry name" value="G_PATCH"/>
    <property type="match status" value="1"/>
</dbReference>
<keyword evidence="6" id="KW-1185">Reference proteome</keyword>
<dbReference type="GO" id="GO:0005730">
    <property type="term" value="C:nucleolus"/>
    <property type="evidence" value="ECO:0007669"/>
    <property type="project" value="TreeGrafter"/>
</dbReference>
<organism evidence="5 6">
    <name type="scientific">Digitaria exilis</name>
    <dbReference type="NCBI Taxonomy" id="1010633"/>
    <lineage>
        <taxon>Eukaryota</taxon>
        <taxon>Viridiplantae</taxon>
        <taxon>Streptophyta</taxon>
        <taxon>Embryophyta</taxon>
        <taxon>Tracheophyta</taxon>
        <taxon>Spermatophyta</taxon>
        <taxon>Magnoliopsida</taxon>
        <taxon>Liliopsida</taxon>
        <taxon>Poales</taxon>
        <taxon>Poaceae</taxon>
        <taxon>PACMAD clade</taxon>
        <taxon>Panicoideae</taxon>
        <taxon>Panicodae</taxon>
        <taxon>Paniceae</taxon>
        <taxon>Anthephorinae</taxon>
        <taxon>Digitaria</taxon>
    </lineage>
</organism>